<accession>A0A0K0G136</accession>
<name>A0A0K0G136_STRVS</name>
<dbReference type="AlphaFoldDB" id="A0A0K0G136"/>
<protein>
    <submittedName>
        <fullName evidence="2">Homeobox domain-containing protein</fullName>
    </submittedName>
</protein>
<dbReference type="WBParaSite" id="SVE_1842300.1">
    <property type="protein sequence ID" value="SVE_1842300.1"/>
    <property type="gene ID" value="SVE_1842300"/>
</dbReference>
<reference evidence="2" key="2">
    <citation type="submission" date="2015-08" db="UniProtKB">
        <authorList>
            <consortium name="WormBaseParasite"/>
        </authorList>
    </citation>
    <scope>IDENTIFICATION</scope>
</reference>
<sequence length="311" mass="35130">MSSSNLNMTDEVALKVIIKPNISFTDVSDQYLSQLKIEKTLSLDGKTVVNDLCKEVVEKCCLEHLVDHLQVFIRHPNQEFYPLCSYFPNMNAKIGSFCHLLEGSMTIKILVPVESFDFIEMTKADRVYESFIKYLLSKMGDNKSQSTDPVIQFVTNVVKCCPIRQLPLETLIQVDEKLTHALQSNVRSMSGDVAPPPDKDNNLNLSSVARDTICSGGNSSLSSYKVHPKKVPPVTIVRKHKEMKFKEEEVAFLEDWYELVGGARPDDCVLKIIVDALNSISGRSEPNKIASKNVFNWWKRRRNNEIGGIIC</sequence>
<reference evidence="1" key="1">
    <citation type="submission" date="2014-07" db="EMBL/GenBank/DDBJ databases">
        <authorList>
            <person name="Martin A.A"/>
            <person name="De Silva N."/>
        </authorList>
    </citation>
    <scope>NUCLEOTIDE SEQUENCE</scope>
</reference>
<evidence type="ECO:0000313" key="2">
    <source>
        <dbReference type="WBParaSite" id="SVE_1842300.1"/>
    </source>
</evidence>
<evidence type="ECO:0000313" key="1">
    <source>
        <dbReference type="Proteomes" id="UP000035680"/>
    </source>
</evidence>
<proteinExistence type="predicted"/>
<dbReference type="Proteomes" id="UP000035680">
    <property type="component" value="Unassembled WGS sequence"/>
</dbReference>
<keyword evidence="1" id="KW-1185">Reference proteome</keyword>
<organism evidence="1 2">
    <name type="scientific">Strongyloides venezuelensis</name>
    <name type="common">Threadworm</name>
    <dbReference type="NCBI Taxonomy" id="75913"/>
    <lineage>
        <taxon>Eukaryota</taxon>
        <taxon>Metazoa</taxon>
        <taxon>Ecdysozoa</taxon>
        <taxon>Nematoda</taxon>
        <taxon>Chromadorea</taxon>
        <taxon>Rhabditida</taxon>
        <taxon>Tylenchina</taxon>
        <taxon>Panagrolaimomorpha</taxon>
        <taxon>Strongyloidoidea</taxon>
        <taxon>Strongyloididae</taxon>
        <taxon>Strongyloides</taxon>
    </lineage>
</organism>